<evidence type="ECO:0000313" key="2">
    <source>
        <dbReference type="EMBL" id="RBR25864.1"/>
    </source>
</evidence>
<evidence type="ECO:0000313" key="3">
    <source>
        <dbReference type="Proteomes" id="UP000253153"/>
    </source>
</evidence>
<dbReference type="Proteomes" id="UP000253153">
    <property type="component" value="Unassembled WGS sequence"/>
</dbReference>
<dbReference type="EMBL" id="QKXC01000032">
    <property type="protein sequence ID" value="RBR25864.1"/>
    <property type="molecule type" value="Genomic_DNA"/>
</dbReference>
<feature type="region of interest" description="Disordered" evidence="1">
    <location>
        <begin position="61"/>
        <end position="166"/>
    </location>
</feature>
<proteinExistence type="predicted"/>
<comment type="caution">
    <text evidence="2">The sequence shown here is derived from an EMBL/GenBank/DDBJ whole genome shotgun (WGS) entry which is preliminary data.</text>
</comment>
<reference evidence="2 3" key="1">
    <citation type="submission" date="2018-06" db="EMBL/GenBank/DDBJ databases">
        <title>Fusarium incarnatum-equiseti species complex species 28.</title>
        <authorList>
            <person name="Gardiner D.M."/>
        </authorList>
    </citation>
    <scope>NUCLEOTIDE SEQUENCE [LARGE SCALE GENOMIC DNA]</scope>
    <source>
        <strain evidence="2 3">FIESC_28</strain>
    </source>
</reference>
<dbReference type="OrthoDB" id="5106207at2759"/>
<feature type="compositionally biased region" description="Acidic residues" evidence="1">
    <location>
        <begin position="142"/>
        <end position="158"/>
    </location>
</feature>
<sequence length="273" mass="30628">MPPSSTSHSLVSEVIFASSYREGAAKCIGHAKSKSRCCKRSISQANVKEHDNHMKFRHAVSEEARKKKEEETEKFIQDQREAGKNEDGVIRSPTPCAPHSPYSPPTLPTSQSPYGHPALQAHPAPATPPATPPATLRITDECPSESDSDSDSDSDSEEQGTGTVDPWTAYQARWKDIIDNGVKNGIPLEYQMPWPVVSGHFADVNHLQIRAFFERISADMDSLQIGRMLYHELMRWERSGIRKRFGRSFYMGYKSELKVIQAVVHECAADFWI</sequence>
<feature type="compositionally biased region" description="Basic and acidic residues" evidence="1">
    <location>
        <begin position="61"/>
        <end position="89"/>
    </location>
</feature>
<feature type="compositionally biased region" description="Pro residues" evidence="1">
    <location>
        <begin position="95"/>
        <end position="107"/>
    </location>
</feature>
<dbReference type="RefSeq" id="XP_031020455.1">
    <property type="nucleotide sequence ID" value="XM_031155508.1"/>
</dbReference>
<keyword evidence="3" id="KW-1185">Reference proteome</keyword>
<protein>
    <submittedName>
        <fullName evidence="2">Uncharacterized protein</fullName>
    </submittedName>
</protein>
<gene>
    <name evidence="2" type="ORF">FIESC28_01357</name>
</gene>
<dbReference type="AlphaFoldDB" id="A0A366S977"/>
<organism evidence="2 3">
    <name type="scientific">Fusarium coffeatum</name>
    <dbReference type="NCBI Taxonomy" id="231269"/>
    <lineage>
        <taxon>Eukaryota</taxon>
        <taxon>Fungi</taxon>
        <taxon>Dikarya</taxon>
        <taxon>Ascomycota</taxon>
        <taxon>Pezizomycotina</taxon>
        <taxon>Sordariomycetes</taxon>
        <taxon>Hypocreomycetidae</taxon>
        <taxon>Hypocreales</taxon>
        <taxon>Nectriaceae</taxon>
        <taxon>Fusarium</taxon>
        <taxon>Fusarium incarnatum-equiseti species complex</taxon>
    </lineage>
</organism>
<name>A0A366S977_9HYPO</name>
<evidence type="ECO:0000256" key="1">
    <source>
        <dbReference type="SAM" id="MobiDB-lite"/>
    </source>
</evidence>
<dbReference type="GeneID" id="41990804"/>
<accession>A0A366S977</accession>